<name>A0AAD6SZ23_9AGAR</name>
<feature type="region of interest" description="Disordered" evidence="1">
    <location>
        <begin position="34"/>
        <end position="53"/>
    </location>
</feature>
<keyword evidence="3" id="KW-1185">Reference proteome</keyword>
<sequence length="53" mass="5703">MSAIWAPPECPVQDRISAPTGGVDVLVTIHAQPSRMSTATPTHYSDYEHAPGR</sequence>
<evidence type="ECO:0000256" key="1">
    <source>
        <dbReference type="SAM" id="MobiDB-lite"/>
    </source>
</evidence>
<dbReference type="Proteomes" id="UP001218188">
    <property type="component" value="Unassembled WGS sequence"/>
</dbReference>
<proteinExistence type="predicted"/>
<reference evidence="2" key="1">
    <citation type="submission" date="2023-03" db="EMBL/GenBank/DDBJ databases">
        <title>Massive genome expansion in bonnet fungi (Mycena s.s.) driven by repeated elements and novel gene families across ecological guilds.</title>
        <authorList>
            <consortium name="Lawrence Berkeley National Laboratory"/>
            <person name="Harder C.B."/>
            <person name="Miyauchi S."/>
            <person name="Viragh M."/>
            <person name="Kuo A."/>
            <person name="Thoen E."/>
            <person name="Andreopoulos B."/>
            <person name="Lu D."/>
            <person name="Skrede I."/>
            <person name="Drula E."/>
            <person name="Henrissat B."/>
            <person name="Morin E."/>
            <person name="Kohler A."/>
            <person name="Barry K."/>
            <person name="LaButti K."/>
            <person name="Morin E."/>
            <person name="Salamov A."/>
            <person name="Lipzen A."/>
            <person name="Mereny Z."/>
            <person name="Hegedus B."/>
            <person name="Baldrian P."/>
            <person name="Stursova M."/>
            <person name="Weitz H."/>
            <person name="Taylor A."/>
            <person name="Grigoriev I.V."/>
            <person name="Nagy L.G."/>
            <person name="Martin F."/>
            <person name="Kauserud H."/>
        </authorList>
    </citation>
    <scope>NUCLEOTIDE SEQUENCE</scope>
    <source>
        <strain evidence="2">CBHHK200</strain>
    </source>
</reference>
<comment type="caution">
    <text evidence="2">The sequence shown here is derived from an EMBL/GenBank/DDBJ whole genome shotgun (WGS) entry which is preliminary data.</text>
</comment>
<feature type="compositionally biased region" description="Polar residues" evidence="1">
    <location>
        <begin position="34"/>
        <end position="43"/>
    </location>
</feature>
<organism evidence="2 3">
    <name type="scientific">Mycena alexandri</name>
    <dbReference type="NCBI Taxonomy" id="1745969"/>
    <lineage>
        <taxon>Eukaryota</taxon>
        <taxon>Fungi</taxon>
        <taxon>Dikarya</taxon>
        <taxon>Basidiomycota</taxon>
        <taxon>Agaricomycotina</taxon>
        <taxon>Agaricomycetes</taxon>
        <taxon>Agaricomycetidae</taxon>
        <taxon>Agaricales</taxon>
        <taxon>Marasmiineae</taxon>
        <taxon>Mycenaceae</taxon>
        <taxon>Mycena</taxon>
    </lineage>
</organism>
<evidence type="ECO:0000313" key="3">
    <source>
        <dbReference type="Proteomes" id="UP001218188"/>
    </source>
</evidence>
<evidence type="ECO:0000313" key="2">
    <source>
        <dbReference type="EMBL" id="KAJ7036450.1"/>
    </source>
</evidence>
<dbReference type="AlphaFoldDB" id="A0AAD6SZ23"/>
<accession>A0AAD6SZ23</accession>
<protein>
    <submittedName>
        <fullName evidence="2">Uncharacterized protein</fullName>
    </submittedName>
</protein>
<gene>
    <name evidence="2" type="ORF">C8F04DRAFT_1258017</name>
</gene>
<dbReference type="EMBL" id="JARJCM010000043">
    <property type="protein sequence ID" value="KAJ7036450.1"/>
    <property type="molecule type" value="Genomic_DNA"/>
</dbReference>